<evidence type="ECO:0000256" key="4">
    <source>
        <dbReference type="ARBA" id="ARBA00022807"/>
    </source>
</evidence>
<dbReference type="InterPro" id="IPR051202">
    <property type="entry name" value="Peptidase_C40"/>
</dbReference>
<dbReference type="PANTHER" id="PTHR47053:SF1">
    <property type="entry name" value="MUREIN DD-ENDOPEPTIDASE MEPH-RELATED"/>
    <property type="match status" value="1"/>
</dbReference>
<proteinExistence type="inferred from homology"/>
<evidence type="ECO:0000256" key="3">
    <source>
        <dbReference type="ARBA" id="ARBA00022801"/>
    </source>
</evidence>
<gene>
    <name evidence="7" type="ORF">DSM101010T_31300</name>
</gene>
<reference evidence="7 8" key="1">
    <citation type="submission" date="2020-05" db="EMBL/GenBank/DDBJ databases">
        <title>Draft genome sequence of Desulfovibrio sp. strain HN2T.</title>
        <authorList>
            <person name="Ueno A."/>
            <person name="Tamazawa S."/>
            <person name="Tamamura S."/>
            <person name="Murakami T."/>
            <person name="Kiyama T."/>
            <person name="Inomata H."/>
            <person name="Amano Y."/>
            <person name="Miyakawa K."/>
            <person name="Tamaki H."/>
            <person name="Naganuma T."/>
            <person name="Kaneko K."/>
        </authorList>
    </citation>
    <scope>NUCLEOTIDE SEQUENCE [LARGE SCALE GENOMIC DNA]</scope>
    <source>
        <strain evidence="7 8">HN2</strain>
    </source>
</reference>
<dbReference type="PANTHER" id="PTHR47053">
    <property type="entry name" value="MUREIN DD-ENDOPEPTIDASE MEPH-RELATED"/>
    <property type="match status" value="1"/>
</dbReference>
<dbReference type="Pfam" id="PF00877">
    <property type="entry name" value="NLPC_P60"/>
    <property type="match status" value="1"/>
</dbReference>
<dbReference type="Proteomes" id="UP000503840">
    <property type="component" value="Unassembled WGS sequence"/>
</dbReference>
<dbReference type="InterPro" id="IPR000064">
    <property type="entry name" value="NLP_P60_dom"/>
</dbReference>
<organism evidence="7 8">
    <name type="scientific">Desulfovibrio subterraneus</name>
    <dbReference type="NCBI Taxonomy" id="2718620"/>
    <lineage>
        <taxon>Bacteria</taxon>
        <taxon>Pseudomonadati</taxon>
        <taxon>Thermodesulfobacteriota</taxon>
        <taxon>Desulfovibrionia</taxon>
        <taxon>Desulfovibrionales</taxon>
        <taxon>Desulfovibrionaceae</taxon>
        <taxon>Desulfovibrio</taxon>
    </lineage>
</organism>
<dbReference type="AlphaFoldDB" id="A0A7J0BNN2"/>
<feature type="compositionally biased region" description="Low complexity" evidence="5">
    <location>
        <begin position="9"/>
        <end position="19"/>
    </location>
</feature>
<feature type="domain" description="NlpC/P60" evidence="6">
    <location>
        <begin position="70"/>
        <end position="192"/>
    </location>
</feature>
<sequence length="193" mass="20927">MSFARRTAAHAHSPAAAPAMQTDDIPLRETTPPPLRLLLCLLACLCLTPALGGCGSRNTATVVQDGPLPTRQEAAIVRTARKAIGADYNYGGCNPAEGFDCSGLVWWAYQENGLSIPRTTSAQSAGGRPADCAYPRQGDVIVFRISHKGLHSGIYSGNGYFVHSPKTGHVVREESLRKDYWQSRLLTCRRYLP</sequence>
<dbReference type="RefSeq" id="WP_174406426.1">
    <property type="nucleotide sequence ID" value="NZ_BLVO01000016.1"/>
</dbReference>
<feature type="region of interest" description="Disordered" evidence="5">
    <location>
        <begin position="9"/>
        <end position="28"/>
    </location>
</feature>
<evidence type="ECO:0000256" key="1">
    <source>
        <dbReference type="ARBA" id="ARBA00007074"/>
    </source>
</evidence>
<accession>A0A7J0BNN2</accession>
<evidence type="ECO:0000259" key="6">
    <source>
        <dbReference type="PROSITE" id="PS51935"/>
    </source>
</evidence>
<dbReference type="SUPFAM" id="SSF54001">
    <property type="entry name" value="Cysteine proteinases"/>
    <property type="match status" value="1"/>
</dbReference>
<dbReference type="Gene3D" id="3.90.1720.10">
    <property type="entry name" value="endopeptidase domain like (from Nostoc punctiforme)"/>
    <property type="match status" value="1"/>
</dbReference>
<dbReference type="PROSITE" id="PS51935">
    <property type="entry name" value="NLPC_P60"/>
    <property type="match status" value="1"/>
</dbReference>
<dbReference type="InterPro" id="IPR038765">
    <property type="entry name" value="Papain-like_cys_pep_sf"/>
</dbReference>
<keyword evidence="2" id="KW-0645">Protease</keyword>
<comment type="caution">
    <text evidence="7">The sequence shown here is derived from an EMBL/GenBank/DDBJ whole genome shotgun (WGS) entry which is preliminary data.</text>
</comment>
<keyword evidence="8" id="KW-1185">Reference proteome</keyword>
<dbReference type="GO" id="GO:0008234">
    <property type="term" value="F:cysteine-type peptidase activity"/>
    <property type="evidence" value="ECO:0007669"/>
    <property type="project" value="UniProtKB-KW"/>
</dbReference>
<comment type="similarity">
    <text evidence="1">Belongs to the peptidase C40 family.</text>
</comment>
<protein>
    <recommendedName>
        <fullName evidence="6">NlpC/P60 domain-containing protein</fullName>
    </recommendedName>
</protein>
<evidence type="ECO:0000256" key="5">
    <source>
        <dbReference type="SAM" id="MobiDB-lite"/>
    </source>
</evidence>
<evidence type="ECO:0000313" key="8">
    <source>
        <dbReference type="Proteomes" id="UP000503840"/>
    </source>
</evidence>
<evidence type="ECO:0000256" key="2">
    <source>
        <dbReference type="ARBA" id="ARBA00022670"/>
    </source>
</evidence>
<keyword evidence="4" id="KW-0788">Thiol protease</keyword>
<dbReference type="GO" id="GO:0006508">
    <property type="term" value="P:proteolysis"/>
    <property type="evidence" value="ECO:0007669"/>
    <property type="project" value="UniProtKB-KW"/>
</dbReference>
<dbReference type="EMBL" id="BLVO01000016">
    <property type="protein sequence ID" value="GFM34765.1"/>
    <property type="molecule type" value="Genomic_DNA"/>
</dbReference>
<evidence type="ECO:0000313" key="7">
    <source>
        <dbReference type="EMBL" id="GFM34765.1"/>
    </source>
</evidence>
<name>A0A7J0BNN2_9BACT</name>
<keyword evidence="3" id="KW-0378">Hydrolase</keyword>